<organism evidence="1 2">
    <name type="scientific">Cupriavidus campinensis</name>
    <dbReference type="NCBI Taxonomy" id="151783"/>
    <lineage>
        <taxon>Bacteria</taxon>
        <taxon>Pseudomonadati</taxon>
        <taxon>Pseudomonadota</taxon>
        <taxon>Betaproteobacteria</taxon>
        <taxon>Burkholderiales</taxon>
        <taxon>Burkholderiaceae</taxon>
        <taxon>Cupriavidus</taxon>
    </lineage>
</organism>
<dbReference type="Proteomes" id="UP001056132">
    <property type="component" value="Chromosome 1"/>
</dbReference>
<sequence length="82" mass="8844">MANEKIIEAVVARSRTICDQPKKDGEPVVKTAGQTIKLPESEVVRLRELGFLEPEEKAEPAVEQPAVSVTVEGAGNTTITDQ</sequence>
<accession>A0AAE9I2N1</accession>
<protein>
    <submittedName>
        <fullName evidence="1">Uncharacterized protein</fullName>
    </submittedName>
</protein>
<evidence type="ECO:0000313" key="2">
    <source>
        <dbReference type="Proteomes" id="UP001056132"/>
    </source>
</evidence>
<name>A0AAE9I2N1_9BURK</name>
<dbReference type="KEGG" id="ccam:M5D45_09435"/>
<gene>
    <name evidence="1" type="ORF">M5D45_09435</name>
</gene>
<evidence type="ECO:0000313" key="1">
    <source>
        <dbReference type="EMBL" id="URF02796.1"/>
    </source>
</evidence>
<reference evidence="1" key="1">
    <citation type="journal article" date="2022" name="Microbiol. Resour. Announc.">
        <title>Genome Sequence of Cupriavidus campinensis Strain G5, a Member of a Bacterial Consortium Capable of Polyethylene Degradation.</title>
        <authorList>
            <person name="Schneider B."/>
            <person name="Pfeiffer F."/>
            <person name="Dyall-Smith M."/>
            <person name="Kunte H.J."/>
        </authorList>
    </citation>
    <scope>NUCLEOTIDE SEQUENCE</scope>
    <source>
        <strain evidence="1">G5</strain>
    </source>
</reference>
<proteinExistence type="predicted"/>
<reference evidence="1" key="2">
    <citation type="submission" date="2022-05" db="EMBL/GenBank/DDBJ databases">
        <authorList>
            <person name="Kunte H.-J."/>
        </authorList>
    </citation>
    <scope>NUCLEOTIDE SEQUENCE</scope>
    <source>
        <strain evidence="1">G5</strain>
    </source>
</reference>
<dbReference type="RefSeq" id="WP_250024527.1">
    <property type="nucleotide sequence ID" value="NZ_CP097330.1"/>
</dbReference>
<dbReference type="EMBL" id="CP097330">
    <property type="protein sequence ID" value="URF02796.1"/>
    <property type="molecule type" value="Genomic_DNA"/>
</dbReference>
<dbReference type="AlphaFoldDB" id="A0AAE9I2N1"/>